<dbReference type="InterPro" id="IPR009286">
    <property type="entry name" value="Ins_P5_2-kin"/>
</dbReference>
<dbReference type="GO" id="GO:0005634">
    <property type="term" value="C:nucleus"/>
    <property type="evidence" value="ECO:0000318"/>
    <property type="project" value="GO_Central"/>
</dbReference>
<dbReference type="KEGG" id="dpp:DICPUDRAFT_43505"/>
<evidence type="ECO:0000256" key="4">
    <source>
        <dbReference type="ARBA" id="ARBA00022777"/>
    </source>
</evidence>
<dbReference type="InParanoid" id="F1A493"/>
<protein>
    <recommendedName>
        <fullName evidence="1 6">Inositol-pentakisphosphate 2-kinase</fullName>
        <ecNumber evidence="1 6">2.7.1.158</ecNumber>
    </recommendedName>
</protein>
<dbReference type="Proteomes" id="UP000001064">
    <property type="component" value="Unassembled WGS sequence"/>
</dbReference>
<dbReference type="PANTHER" id="PTHR14456:SF2">
    <property type="entry name" value="INOSITOL-PENTAKISPHOSPHATE 2-KINASE"/>
    <property type="match status" value="1"/>
</dbReference>
<comment type="function">
    <text evidence="6">Phosphorylates Ins(1,3,4,5,6)P5 at position 2 to form Ins(1,2,3,4,5,6)P6 (InsP6 or phytate).</text>
</comment>
<keyword evidence="8" id="KW-1185">Reference proteome</keyword>
<name>F1A493_DICPU</name>
<accession>F1A493</accession>
<dbReference type="Gene3D" id="3.30.200.110">
    <property type="entry name" value="Inositol-pentakisphosphate 2-kinase, N-lobe"/>
    <property type="match status" value="1"/>
</dbReference>
<dbReference type="EMBL" id="GL871505">
    <property type="protein sequence ID" value="EGC28988.1"/>
    <property type="molecule type" value="Genomic_DNA"/>
</dbReference>
<keyword evidence="5 6" id="KW-0067">ATP-binding</keyword>
<dbReference type="RefSeq" id="XP_003294485.1">
    <property type="nucleotide sequence ID" value="XM_003294437.1"/>
</dbReference>
<keyword evidence="2 6" id="KW-0808">Transferase</keyword>
<sequence>MTLLVNQQEISDIDIGMPEYWTYKSEGAMNVVLSYTGPFNENLNGLVLRVKKQSNGGSNLEKEIELFNFVSKVMTPLLGEKYVFCGSMINITQDFLEKLDSLIFKQRPITRSTIRLDTKLPVAFLIMDLTKLDSFNISIDHDSILRSPVSHRLTSEQYQKQHPSHDKEKVICIEIKPKWGFLPSNSLKYMASETRDTKASTCRYCMHQHLKFQENSIGDISNYCPIDLFSGDPKRQEYSIKEMINHPQNNLKIYYNGVLSFTGSLGGGAERDQLSNCKILSSLLYENDIIRVSSNGQEEGVENIDIHSTIDAFSKLVTIILNRETILSSIKKVQLFDEYDIEGIYYIYNKLNGNESKNQSLDISKESQDQLNQLSTDQMKDIINRFMISCTAKDCSIMISFTLGKSITSIQDLNTNLTFINSLDETTNNNTDNNSSNNTVTYKIGVVDLDTKKQSAIPKYYELDREIVKTFKKSIKSIKSCK</sequence>
<evidence type="ECO:0000256" key="3">
    <source>
        <dbReference type="ARBA" id="ARBA00022741"/>
    </source>
</evidence>
<dbReference type="VEuPathDB" id="AmoebaDB:DICPUDRAFT_43505"/>
<evidence type="ECO:0000313" key="7">
    <source>
        <dbReference type="EMBL" id="EGC28988.1"/>
    </source>
</evidence>
<gene>
    <name evidence="7" type="ORF">DICPUDRAFT_43505</name>
</gene>
<comment type="domain">
    <text evidence="6">The EXKPK motif is conserved in inositol-pentakisphosphate 2-kinases of both family 1 and 2.</text>
</comment>
<dbReference type="AlphaFoldDB" id="F1A493"/>
<proteinExistence type="predicted"/>
<organism evidence="7 8">
    <name type="scientific">Dictyostelium purpureum</name>
    <name type="common">Slime mold</name>
    <dbReference type="NCBI Taxonomy" id="5786"/>
    <lineage>
        <taxon>Eukaryota</taxon>
        <taxon>Amoebozoa</taxon>
        <taxon>Evosea</taxon>
        <taxon>Eumycetozoa</taxon>
        <taxon>Dictyostelia</taxon>
        <taxon>Dictyosteliales</taxon>
        <taxon>Dictyosteliaceae</taxon>
        <taxon>Dictyostelium</taxon>
    </lineage>
</organism>
<dbReference type="STRING" id="5786.F1A493"/>
<dbReference type="GO" id="GO:0005524">
    <property type="term" value="F:ATP binding"/>
    <property type="evidence" value="ECO:0007669"/>
    <property type="project" value="UniProtKB-KW"/>
</dbReference>
<dbReference type="InterPro" id="IPR043001">
    <property type="entry name" value="IP5_2-K_N_lobe"/>
</dbReference>
<dbReference type="GO" id="GO:0035299">
    <property type="term" value="F:inositol-1,3,4,5,6-pentakisphosphate 2-kinase activity"/>
    <property type="evidence" value="ECO:0000318"/>
    <property type="project" value="GO_Central"/>
</dbReference>
<dbReference type="GO" id="GO:0032958">
    <property type="term" value="P:inositol phosphate biosynthetic process"/>
    <property type="evidence" value="ECO:0000318"/>
    <property type="project" value="GO_Central"/>
</dbReference>
<dbReference type="FunCoup" id="F1A493">
    <property type="interactions" value="217"/>
</dbReference>
<comment type="catalytic activity">
    <reaction evidence="6">
        <text>1D-myo-inositol 1,3,4,5,6-pentakisphosphate + ATP = 1D-myo-inositol hexakisphosphate + ADP + H(+)</text>
        <dbReference type="Rhea" id="RHEA:20313"/>
        <dbReference type="ChEBI" id="CHEBI:15378"/>
        <dbReference type="ChEBI" id="CHEBI:30616"/>
        <dbReference type="ChEBI" id="CHEBI:57733"/>
        <dbReference type="ChEBI" id="CHEBI:58130"/>
        <dbReference type="ChEBI" id="CHEBI:456216"/>
        <dbReference type="EC" id="2.7.1.158"/>
    </reaction>
</comment>
<dbReference type="OMA" id="HRQHCIV"/>
<keyword evidence="4 6" id="KW-0418">Kinase</keyword>
<evidence type="ECO:0000256" key="5">
    <source>
        <dbReference type="ARBA" id="ARBA00022840"/>
    </source>
</evidence>
<dbReference type="Pfam" id="PF06090">
    <property type="entry name" value="Ins_P5_2-kin"/>
    <property type="match status" value="1"/>
</dbReference>
<evidence type="ECO:0000313" key="8">
    <source>
        <dbReference type="Proteomes" id="UP000001064"/>
    </source>
</evidence>
<evidence type="ECO:0000256" key="2">
    <source>
        <dbReference type="ARBA" id="ARBA00022679"/>
    </source>
</evidence>
<dbReference type="PANTHER" id="PTHR14456">
    <property type="entry name" value="INOSITOL POLYPHOSPHATE KINASE 1"/>
    <property type="match status" value="1"/>
</dbReference>
<evidence type="ECO:0000256" key="6">
    <source>
        <dbReference type="RuleBase" id="RU364126"/>
    </source>
</evidence>
<evidence type="ECO:0000256" key="1">
    <source>
        <dbReference type="ARBA" id="ARBA00012023"/>
    </source>
</evidence>
<dbReference type="eggNOG" id="KOG4749">
    <property type="taxonomic scope" value="Eukaryota"/>
</dbReference>
<dbReference type="GeneID" id="10506789"/>
<dbReference type="OrthoDB" id="272370at2759"/>
<dbReference type="EC" id="2.7.1.158" evidence="1 6"/>
<keyword evidence="3 6" id="KW-0547">Nucleotide-binding</keyword>
<reference evidence="8" key="1">
    <citation type="journal article" date="2011" name="Genome Biol.">
        <title>Comparative genomics of the social amoebae Dictyostelium discoideum and Dictyostelium purpureum.</title>
        <authorList>
            <consortium name="US DOE Joint Genome Institute (JGI-PGF)"/>
            <person name="Sucgang R."/>
            <person name="Kuo A."/>
            <person name="Tian X."/>
            <person name="Salerno W."/>
            <person name="Parikh A."/>
            <person name="Feasley C.L."/>
            <person name="Dalin E."/>
            <person name="Tu H."/>
            <person name="Huang E."/>
            <person name="Barry K."/>
            <person name="Lindquist E."/>
            <person name="Shapiro H."/>
            <person name="Bruce D."/>
            <person name="Schmutz J."/>
            <person name="Salamov A."/>
            <person name="Fey P."/>
            <person name="Gaudet P."/>
            <person name="Anjard C."/>
            <person name="Babu M.M."/>
            <person name="Basu S."/>
            <person name="Bushmanova Y."/>
            <person name="van der Wel H."/>
            <person name="Katoh-Kurasawa M."/>
            <person name="Dinh C."/>
            <person name="Coutinho P.M."/>
            <person name="Saito T."/>
            <person name="Elias M."/>
            <person name="Schaap P."/>
            <person name="Kay R.R."/>
            <person name="Henrissat B."/>
            <person name="Eichinger L."/>
            <person name="Rivero F."/>
            <person name="Putnam N.H."/>
            <person name="West C.M."/>
            <person name="Loomis W.F."/>
            <person name="Chisholm R.L."/>
            <person name="Shaulsky G."/>
            <person name="Strassmann J.E."/>
            <person name="Queller D.C."/>
            <person name="Kuspa A."/>
            <person name="Grigoriev I.V."/>
        </authorList>
    </citation>
    <scope>NUCLEOTIDE SEQUENCE [LARGE SCALE GENOMIC DNA]</scope>
    <source>
        <strain evidence="8">QSDP1</strain>
    </source>
</reference>